<dbReference type="AlphaFoldDB" id="A0A131YDB7"/>
<dbReference type="PANTHER" id="PTHR21301">
    <property type="entry name" value="REVERSE TRANSCRIPTASE"/>
    <property type="match status" value="1"/>
</dbReference>
<accession>A0A131YDB7</accession>
<dbReference type="EMBL" id="GEDV01012085">
    <property type="protein sequence ID" value="JAP76472.1"/>
    <property type="molecule type" value="Transcribed_RNA"/>
</dbReference>
<reference evidence="1" key="1">
    <citation type="journal article" date="2016" name="Ticks Tick Borne Dis.">
        <title>De novo assembly and annotation of the salivary gland transcriptome of Rhipicephalus appendiculatus male and female ticks during blood feeding.</title>
        <authorList>
            <person name="de Castro M.H."/>
            <person name="de Klerk D."/>
            <person name="Pienaar R."/>
            <person name="Latif A.A."/>
            <person name="Rees D.J."/>
            <person name="Mans B.J."/>
        </authorList>
    </citation>
    <scope>NUCLEOTIDE SEQUENCE</scope>
    <source>
        <tissue evidence="1">Salivary glands</tissue>
    </source>
</reference>
<dbReference type="PANTHER" id="PTHR21301:SF10">
    <property type="entry name" value="REVERSE TRANSCRIPTASE DOMAIN-CONTAINING PROTEIN"/>
    <property type="match status" value="1"/>
</dbReference>
<name>A0A131YDB7_RHIAP</name>
<evidence type="ECO:0000313" key="1">
    <source>
        <dbReference type="EMBL" id="JAP76472.1"/>
    </source>
</evidence>
<sequence length="291" mass="32590">MPDKGCLQFLDISLTFSAGHTCWEYKPRSEKSLLPYDSGHSKLVKRAIASSNVNQSIRKSCPHNIKNSMMRQVSRLRDSGYPPSMIASVAEKILKGLSGGKDAAKNTDEGRKKVTVLPYMHKISHGLKKIAEKRGTKVVFSAPLKLKGLCKKVNSEKEKPSSNSCRIRHANRYVDCVDNVVYKIPLTCERSYIGQTGRCLNIRLREHRYVTEMLQSPGHLAAHCARCGCKPIFSDTKVLEHSKSKKGREIMEAYFMQKNDHSTYVSSPSVVLGNPAFNFIDNHHVNTHASS</sequence>
<protein>
    <submittedName>
        <fullName evidence="1">Tick transposon</fullName>
    </submittedName>
</protein>
<proteinExistence type="predicted"/>
<organism evidence="1">
    <name type="scientific">Rhipicephalus appendiculatus</name>
    <name type="common">Brown ear tick</name>
    <dbReference type="NCBI Taxonomy" id="34631"/>
    <lineage>
        <taxon>Eukaryota</taxon>
        <taxon>Metazoa</taxon>
        <taxon>Ecdysozoa</taxon>
        <taxon>Arthropoda</taxon>
        <taxon>Chelicerata</taxon>
        <taxon>Arachnida</taxon>
        <taxon>Acari</taxon>
        <taxon>Parasitiformes</taxon>
        <taxon>Ixodida</taxon>
        <taxon>Ixodoidea</taxon>
        <taxon>Ixodidae</taxon>
        <taxon>Rhipicephalinae</taxon>
        <taxon>Rhipicephalus</taxon>
        <taxon>Rhipicephalus</taxon>
    </lineage>
</organism>